<evidence type="ECO:0000313" key="8">
    <source>
        <dbReference type="Proteomes" id="UP000238823"/>
    </source>
</evidence>
<evidence type="ECO:0000313" key="7">
    <source>
        <dbReference type="EMBL" id="PRQ04795.1"/>
    </source>
</evidence>
<evidence type="ECO:0000256" key="2">
    <source>
        <dbReference type="ARBA" id="ARBA00022692"/>
    </source>
</evidence>
<proteinExistence type="predicted"/>
<dbReference type="SUPFAM" id="SSF52540">
    <property type="entry name" value="P-loop containing nucleoside triphosphate hydrolases"/>
    <property type="match status" value="1"/>
</dbReference>
<evidence type="ECO:0000259" key="6">
    <source>
        <dbReference type="PROSITE" id="PS50929"/>
    </source>
</evidence>
<evidence type="ECO:0000256" key="5">
    <source>
        <dbReference type="SAM" id="Phobius"/>
    </source>
</evidence>
<gene>
    <name evidence="7" type="ORF">ENSA7_49680</name>
</gene>
<keyword evidence="3 5" id="KW-1133">Transmembrane helix</keyword>
<accession>A0A2S9YI48</accession>
<dbReference type="EMBL" id="PVNL01000101">
    <property type="protein sequence ID" value="PRQ04795.1"/>
    <property type="molecule type" value="Genomic_DNA"/>
</dbReference>
<evidence type="ECO:0000256" key="4">
    <source>
        <dbReference type="ARBA" id="ARBA00023136"/>
    </source>
</evidence>
<dbReference type="PROSITE" id="PS50929">
    <property type="entry name" value="ABC_TM1F"/>
    <property type="match status" value="1"/>
</dbReference>
<dbReference type="PANTHER" id="PTHR43394">
    <property type="entry name" value="ATP-DEPENDENT PERMEASE MDL1, MITOCHONDRIAL"/>
    <property type="match status" value="1"/>
</dbReference>
<dbReference type="Gene3D" id="3.40.50.300">
    <property type="entry name" value="P-loop containing nucleotide triphosphate hydrolases"/>
    <property type="match status" value="1"/>
</dbReference>
<protein>
    <submittedName>
        <fullName evidence="7">Putative ABC transporter ATP-binding protein</fullName>
    </submittedName>
</protein>
<dbReference type="SUPFAM" id="SSF90123">
    <property type="entry name" value="ABC transporter transmembrane region"/>
    <property type="match status" value="1"/>
</dbReference>
<dbReference type="PANTHER" id="PTHR43394:SF4">
    <property type="entry name" value="TOXIN SECRETION ABC TRANSPORTER ATP-BINDING PROTEIN"/>
    <property type="match status" value="1"/>
</dbReference>
<feature type="transmembrane region" description="Helical" evidence="5">
    <location>
        <begin position="426"/>
        <end position="445"/>
    </location>
</feature>
<sequence length="708" mass="75438">MLPVTEADTLEDAGVSPVQALTQVLELVADSAGVTLAPRVAWEAATDGLALGGDDRLRSLGLAGRRAGLRLGSVHLRWPCDPAELLALSGPALTWLPAARAGEGGRWLAVLGRRGRGVEFAVIDELGGQQRRRSSARRLAQWLQLELETAGVESPRWFRGEPLLPLAPLEAASLPGTAGRFAAIRRLFALARIERGDLGVALVYSMAIGASSLAVPIAVQALVSTVAFGSVLQPLVVLSAMLAVVLGFVAVLRILQAMVVEALQRRLFVRTAADFARRFPRMSFEARRTVHLPELANRFFDVVNLQKAGATLLVDGLSLGLQMLVGMILLGFYHPMLLAFDLALLVAVVLVVFVAGRGAVASSLAESNRKYAVAAWIEDLAATPLRFVDSRSRSFADARAELLIREWLVARGEHFTRLLRQLSGGVGLQVLASTALLGIGGWLVIRRQLTLGQLVAAELVVTAIGAGLGKLGKQLESFYDATAAAAKLGKVVDMPLERSGGELLRGAGPLAVEVREPTAAGGVEPLALAPGDKRVLVGRTAARSDLCDALLGLGDPSTVDVRIDASPVRELDLEALRAAVVLVRGIDLVAGSVHDNLDPQLSPSEPATVRRVLEIVGLSDRIHALPHGLRTSLMPNGWPLRELEARRLMVAQALLRRPRLLVLDGSLDGLGLDADSRARLLDHLFGADAPWTLLVITEDPALLERSQP</sequence>
<feature type="transmembrane region" description="Helical" evidence="5">
    <location>
        <begin position="201"/>
        <end position="223"/>
    </location>
</feature>
<feature type="domain" description="ABC transmembrane type-1" evidence="6">
    <location>
        <begin position="200"/>
        <end position="480"/>
    </location>
</feature>
<keyword evidence="7" id="KW-0547">Nucleotide-binding</keyword>
<feature type="transmembrane region" description="Helical" evidence="5">
    <location>
        <begin position="312"/>
        <end position="333"/>
    </location>
</feature>
<dbReference type="InterPro" id="IPR027417">
    <property type="entry name" value="P-loop_NTPase"/>
</dbReference>
<dbReference type="AlphaFoldDB" id="A0A2S9YI48"/>
<feature type="transmembrane region" description="Helical" evidence="5">
    <location>
        <begin position="339"/>
        <end position="360"/>
    </location>
</feature>
<comment type="subcellular location">
    <subcellularLocation>
        <location evidence="1">Cell membrane</location>
        <topology evidence="1">Multi-pass membrane protein</topology>
    </subcellularLocation>
</comment>
<dbReference type="GO" id="GO:0005524">
    <property type="term" value="F:ATP binding"/>
    <property type="evidence" value="ECO:0007669"/>
    <property type="project" value="UniProtKB-KW"/>
</dbReference>
<name>A0A2S9YI48_9BACT</name>
<evidence type="ECO:0000256" key="1">
    <source>
        <dbReference type="ARBA" id="ARBA00004651"/>
    </source>
</evidence>
<dbReference type="Proteomes" id="UP000238823">
    <property type="component" value="Unassembled WGS sequence"/>
</dbReference>
<organism evidence="7 8">
    <name type="scientific">Enhygromyxa salina</name>
    <dbReference type="NCBI Taxonomy" id="215803"/>
    <lineage>
        <taxon>Bacteria</taxon>
        <taxon>Pseudomonadati</taxon>
        <taxon>Myxococcota</taxon>
        <taxon>Polyangia</taxon>
        <taxon>Nannocystales</taxon>
        <taxon>Nannocystaceae</taxon>
        <taxon>Enhygromyxa</taxon>
    </lineage>
</organism>
<reference evidence="7 8" key="1">
    <citation type="submission" date="2018-03" db="EMBL/GenBank/DDBJ databases">
        <title>Draft Genome Sequences of the Obligatory Marine Myxobacteria Enhygromyxa salina SWB007.</title>
        <authorList>
            <person name="Poehlein A."/>
            <person name="Moghaddam J.A."/>
            <person name="Harms H."/>
            <person name="Alanjari M."/>
            <person name="Koenig G.M."/>
            <person name="Daniel R."/>
            <person name="Schaeberle T.F."/>
        </authorList>
    </citation>
    <scope>NUCLEOTIDE SEQUENCE [LARGE SCALE GENOMIC DNA]</scope>
    <source>
        <strain evidence="7 8">SWB007</strain>
    </source>
</reference>
<dbReference type="InterPro" id="IPR036640">
    <property type="entry name" value="ABC1_TM_sf"/>
</dbReference>
<dbReference type="GO" id="GO:0005886">
    <property type="term" value="C:plasma membrane"/>
    <property type="evidence" value="ECO:0007669"/>
    <property type="project" value="UniProtKB-SubCell"/>
</dbReference>
<dbReference type="GO" id="GO:0015421">
    <property type="term" value="F:ABC-type oligopeptide transporter activity"/>
    <property type="evidence" value="ECO:0007669"/>
    <property type="project" value="TreeGrafter"/>
</dbReference>
<keyword evidence="7" id="KW-0067">ATP-binding</keyword>
<comment type="caution">
    <text evidence="7">The sequence shown here is derived from an EMBL/GenBank/DDBJ whole genome shotgun (WGS) entry which is preliminary data.</text>
</comment>
<evidence type="ECO:0000256" key="3">
    <source>
        <dbReference type="ARBA" id="ARBA00022989"/>
    </source>
</evidence>
<dbReference type="InterPro" id="IPR039421">
    <property type="entry name" value="Type_1_exporter"/>
</dbReference>
<dbReference type="Gene3D" id="1.20.1560.10">
    <property type="entry name" value="ABC transporter type 1, transmembrane domain"/>
    <property type="match status" value="1"/>
</dbReference>
<keyword evidence="2 5" id="KW-0812">Transmembrane</keyword>
<feature type="transmembrane region" description="Helical" evidence="5">
    <location>
        <begin position="235"/>
        <end position="255"/>
    </location>
</feature>
<dbReference type="InterPro" id="IPR011527">
    <property type="entry name" value="ABC1_TM_dom"/>
</dbReference>
<keyword evidence="4 5" id="KW-0472">Membrane</keyword>